<protein>
    <recommendedName>
        <fullName evidence="3">Condensation domain-containing protein</fullName>
    </recommendedName>
</protein>
<dbReference type="AlphaFoldDB" id="K0JUG7"/>
<dbReference type="Proteomes" id="UP000006281">
    <property type="component" value="Chromosome"/>
</dbReference>
<name>K0JUG7_SACES</name>
<evidence type="ECO:0000313" key="2">
    <source>
        <dbReference type="Proteomes" id="UP000006281"/>
    </source>
</evidence>
<dbReference type="KEGG" id="sesp:BN6_22450"/>
<accession>K0JUG7</accession>
<dbReference type="PATRIC" id="fig|1179773.3.peg.2237"/>
<dbReference type="InterPro" id="IPR023213">
    <property type="entry name" value="CAT-like_dom_sf"/>
</dbReference>
<dbReference type="BioCyc" id="SESP1179773:BN6_RS10920-MONOMER"/>
<dbReference type="STRING" id="1179773.BN6_22450"/>
<reference evidence="1 2" key="1">
    <citation type="journal article" date="2012" name="BMC Genomics">
        <title>Complete genome sequence of Saccharothrix espanaensis DSM 44229T and comparison to the other completely sequenced Pseudonocardiaceae.</title>
        <authorList>
            <person name="Strobel T."/>
            <person name="Al-Dilaimi A."/>
            <person name="Blom J."/>
            <person name="Gessner A."/>
            <person name="Kalinowski J."/>
            <person name="Luzhetska M."/>
            <person name="Puhler A."/>
            <person name="Szczepanowski R."/>
            <person name="Bechthold A."/>
            <person name="Ruckert C."/>
        </authorList>
    </citation>
    <scope>NUCLEOTIDE SEQUENCE [LARGE SCALE GENOMIC DNA]</scope>
    <source>
        <strain evidence="2">ATCC 51144 / DSM 44229 / JCM 9112 / NBRC 15066 / NRRL 15764</strain>
    </source>
</reference>
<dbReference type="SUPFAM" id="SSF52777">
    <property type="entry name" value="CoA-dependent acyltransferases"/>
    <property type="match status" value="2"/>
</dbReference>
<sequence>MSTVATEATREEFGLWYEEQAGTPVRRLLCAFAARVAGGPAPGPFARALVRVLDRHPECRSTFAVDADGRLVKTPDAGPAVGVPVFGPEHRPSDVVGALAREPLSAVTGPVLRLAVRVDRSGAVDHVFGVAHHVVWDGRSEELFWDALARELAGEPTGTGPLDDPPVTVVRSREGGPDDTTTDPQWMVVLGDQTWDRARRRARENALTPFAWVVGHLATGVAAWSGQAVTPYIDVDLRAVDDGARDRIGYFQTQRRLREVDLGVPGPEAARRVLADVAGLAARALTTGLPPERETPRPDTRACKFYLRAPRPDREGGVLSPVDIALPVARNDLAVGVTSEGSRVRLTVTARQDLFGLDEPARLGRRLLTALDTAAHGSRQGDEEA</sequence>
<dbReference type="OrthoDB" id="9836387at2"/>
<dbReference type="EMBL" id="HE804045">
    <property type="protein sequence ID" value="CCH29566.1"/>
    <property type="molecule type" value="Genomic_DNA"/>
</dbReference>
<dbReference type="HOGENOM" id="CLU_717442_0_0_11"/>
<dbReference type="Gene3D" id="3.30.559.10">
    <property type="entry name" value="Chloramphenicol acetyltransferase-like domain"/>
    <property type="match status" value="1"/>
</dbReference>
<dbReference type="RefSeq" id="WP_015099678.1">
    <property type="nucleotide sequence ID" value="NC_019673.1"/>
</dbReference>
<keyword evidence="2" id="KW-1185">Reference proteome</keyword>
<evidence type="ECO:0008006" key="3">
    <source>
        <dbReference type="Google" id="ProtNLM"/>
    </source>
</evidence>
<organism evidence="1 2">
    <name type="scientific">Saccharothrix espanaensis (strain ATCC 51144 / DSM 44229 / JCM 9112 / NBRC 15066 / NRRL 15764)</name>
    <dbReference type="NCBI Taxonomy" id="1179773"/>
    <lineage>
        <taxon>Bacteria</taxon>
        <taxon>Bacillati</taxon>
        <taxon>Actinomycetota</taxon>
        <taxon>Actinomycetes</taxon>
        <taxon>Pseudonocardiales</taxon>
        <taxon>Pseudonocardiaceae</taxon>
        <taxon>Saccharothrix</taxon>
    </lineage>
</organism>
<proteinExistence type="predicted"/>
<gene>
    <name evidence="1" type="ordered locus">BN6_22450</name>
</gene>
<evidence type="ECO:0000313" key="1">
    <source>
        <dbReference type="EMBL" id="CCH29566.1"/>
    </source>
</evidence>
<dbReference type="eggNOG" id="COG1020">
    <property type="taxonomic scope" value="Bacteria"/>
</dbReference>